<feature type="region of interest" description="Disordered" evidence="1">
    <location>
        <begin position="92"/>
        <end position="115"/>
    </location>
</feature>
<sequence length="115" mass="12739">MAAPLLPPEIDPQDPLPDSSFLWRRVWTYTLCILLWAFAYTGLWLMPRTDVLEAVKWAFGLTGFAGLLYMAGASTKEITALLATLKLRLRGPRPQPAVDPTPSPAQAQATEDELK</sequence>
<feature type="compositionally biased region" description="Pro residues" evidence="1">
    <location>
        <begin position="93"/>
        <end position="103"/>
    </location>
</feature>
<accession>A0A386KQ00</accession>
<evidence type="ECO:0000256" key="1">
    <source>
        <dbReference type="SAM" id="MobiDB-lite"/>
    </source>
</evidence>
<evidence type="ECO:0000313" key="2">
    <source>
        <dbReference type="EMBL" id="AYD87675.1"/>
    </source>
</evidence>
<dbReference type="EMBL" id="MH884648">
    <property type="protein sequence ID" value="AYD87675.1"/>
    <property type="molecule type" value="Genomic_DNA"/>
</dbReference>
<proteinExistence type="predicted"/>
<keyword evidence="3" id="KW-1185">Reference proteome</keyword>
<name>A0A386KQ00_9CAUD</name>
<dbReference type="Proteomes" id="UP000269323">
    <property type="component" value="Segment"/>
</dbReference>
<protein>
    <submittedName>
        <fullName evidence="2">Uncharacterized protein</fullName>
    </submittedName>
</protein>
<reference evidence="2" key="1">
    <citation type="submission" date="2018-08" db="EMBL/GenBank/DDBJ databases">
        <title>The isolation and characterization of a novel rhizosphere caulophage that is similar to lambdoid phages.</title>
        <authorList>
            <person name="Berrios L."/>
            <person name="Ely B."/>
        </authorList>
    </citation>
    <scope>NUCLEOTIDE SEQUENCE [LARGE SCALE GENOMIC DNA]</scope>
</reference>
<evidence type="ECO:0000313" key="3">
    <source>
        <dbReference type="Proteomes" id="UP000269323"/>
    </source>
</evidence>
<organism evidence="2 3">
    <name type="scientific">Caulobacter phage Kronos</name>
    <dbReference type="NCBI Taxonomy" id="2340873"/>
    <lineage>
        <taxon>Viruses</taxon>
        <taxon>Duplodnaviria</taxon>
        <taxon>Heunggongvirae</taxon>
        <taxon>Uroviricota</taxon>
        <taxon>Caudoviricetes</taxon>
        <taxon>Caudoviricetes incertae sedis</taxon>
        <taxon>Kronosvirus</taxon>
        <taxon>Kronosvirus pelion</taxon>
    </lineage>
</organism>